<organism evidence="3 4">
    <name type="scientific">Paeniroseomonas aquatica</name>
    <dbReference type="NCBI Taxonomy" id="373043"/>
    <lineage>
        <taxon>Bacteria</taxon>
        <taxon>Pseudomonadati</taxon>
        <taxon>Pseudomonadota</taxon>
        <taxon>Alphaproteobacteria</taxon>
        <taxon>Acetobacterales</taxon>
        <taxon>Acetobacteraceae</taxon>
        <taxon>Paeniroseomonas</taxon>
    </lineage>
</organism>
<comment type="caution">
    <text evidence="3">The sequence shown here is derived from an EMBL/GenBank/DDBJ whole genome shotgun (WGS) entry which is preliminary data.</text>
</comment>
<keyword evidence="4" id="KW-1185">Reference proteome</keyword>
<dbReference type="PANTHER" id="PTHR42928:SF5">
    <property type="entry name" value="BLR1237 PROTEIN"/>
    <property type="match status" value="1"/>
</dbReference>
<evidence type="ECO:0000256" key="2">
    <source>
        <dbReference type="SAM" id="SignalP"/>
    </source>
</evidence>
<dbReference type="PIRSF" id="PIRSF017082">
    <property type="entry name" value="YflP"/>
    <property type="match status" value="1"/>
</dbReference>
<evidence type="ECO:0000313" key="3">
    <source>
        <dbReference type="EMBL" id="MDN3563201.1"/>
    </source>
</evidence>
<dbReference type="Gene3D" id="3.40.190.10">
    <property type="entry name" value="Periplasmic binding protein-like II"/>
    <property type="match status" value="1"/>
</dbReference>
<dbReference type="EMBL" id="JAUFPN010000020">
    <property type="protein sequence ID" value="MDN3563201.1"/>
    <property type="molecule type" value="Genomic_DNA"/>
</dbReference>
<evidence type="ECO:0000256" key="1">
    <source>
        <dbReference type="ARBA" id="ARBA00006987"/>
    </source>
</evidence>
<dbReference type="PANTHER" id="PTHR42928">
    <property type="entry name" value="TRICARBOXYLATE-BINDING PROTEIN"/>
    <property type="match status" value="1"/>
</dbReference>
<evidence type="ECO:0000313" key="4">
    <source>
        <dbReference type="Proteomes" id="UP001529369"/>
    </source>
</evidence>
<dbReference type="SUPFAM" id="SSF53850">
    <property type="entry name" value="Periplasmic binding protein-like II"/>
    <property type="match status" value="1"/>
</dbReference>
<dbReference type="RefSeq" id="WP_290314938.1">
    <property type="nucleotide sequence ID" value="NZ_JAUFPN010000020.1"/>
</dbReference>
<dbReference type="Pfam" id="PF03401">
    <property type="entry name" value="TctC"/>
    <property type="match status" value="1"/>
</dbReference>
<gene>
    <name evidence="3" type="ORF">QWZ14_02265</name>
</gene>
<feature type="signal peptide" evidence="2">
    <location>
        <begin position="1"/>
        <end position="21"/>
    </location>
</feature>
<dbReference type="Proteomes" id="UP001529369">
    <property type="component" value="Unassembled WGS sequence"/>
</dbReference>
<dbReference type="InterPro" id="IPR042100">
    <property type="entry name" value="Bug_dom1"/>
</dbReference>
<comment type="similarity">
    <text evidence="1">Belongs to the UPF0065 (bug) family.</text>
</comment>
<proteinExistence type="inferred from homology"/>
<dbReference type="Gene3D" id="3.40.190.150">
    <property type="entry name" value="Bordetella uptake gene, domain 1"/>
    <property type="match status" value="1"/>
</dbReference>
<sequence length="317" mass="32499">MKATRRALLATPLAAPALAQAPWPNRTIRFIVPFAPGGPVEIPARFIAEQLAPILGQAVIVEARPGAGGALGIQAVVQANDPHTLLVTTSAVAVLPALVRDPGFDPLRDLTPITLVTDGAMVILARPDTAIRDLDDLLAQARAAPGRISYGSSGAGSTTHLGGALLCSMAGIELLHVPYRGAAQAVNALYAGDTALMVTGLGEAMPHLREGRLRALAVTSAARVPLLPAVPAAAERVPGYAITIWYAMLGPRGTPPEVVARIAAAVAPLRDGSALAARMAAAGIELLLDGPGPLAARLAREVPRWKQVAAAAGIRAE</sequence>
<feature type="chain" id="PRO_5046155812" evidence="2">
    <location>
        <begin position="22"/>
        <end position="317"/>
    </location>
</feature>
<dbReference type="InterPro" id="IPR005064">
    <property type="entry name" value="BUG"/>
</dbReference>
<keyword evidence="2" id="KW-0732">Signal</keyword>
<reference evidence="4" key="1">
    <citation type="journal article" date="2019" name="Int. J. Syst. Evol. Microbiol.">
        <title>The Global Catalogue of Microorganisms (GCM) 10K type strain sequencing project: providing services to taxonomists for standard genome sequencing and annotation.</title>
        <authorList>
            <consortium name="The Broad Institute Genomics Platform"/>
            <consortium name="The Broad Institute Genome Sequencing Center for Infectious Disease"/>
            <person name="Wu L."/>
            <person name="Ma J."/>
        </authorList>
    </citation>
    <scope>NUCLEOTIDE SEQUENCE [LARGE SCALE GENOMIC DNA]</scope>
    <source>
        <strain evidence="4">CECT 7131</strain>
    </source>
</reference>
<name>A0ABT8A0H2_9PROT</name>
<accession>A0ABT8A0H2</accession>
<protein>
    <submittedName>
        <fullName evidence="3">Tripartite tricarboxylate transporter substrate-binding protein</fullName>
    </submittedName>
</protein>